<evidence type="ECO:0000313" key="1">
    <source>
        <dbReference type="EMBL" id="KAI4817373.1"/>
    </source>
</evidence>
<name>A0ACB9WVC7_CHAAC</name>
<dbReference type="Proteomes" id="UP001057452">
    <property type="component" value="Chromosome 11"/>
</dbReference>
<proteinExistence type="predicted"/>
<accession>A0ACB9WVC7</accession>
<dbReference type="EMBL" id="CM043795">
    <property type="protein sequence ID" value="KAI4817373.1"/>
    <property type="molecule type" value="Genomic_DNA"/>
</dbReference>
<protein>
    <submittedName>
        <fullName evidence="1">Uncharacterized protein</fullName>
    </submittedName>
</protein>
<evidence type="ECO:0000313" key="2">
    <source>
        <dbReference type="Proteomes" id="UP001057452"/>
    </source>
</evidence>
<reference evidence="1" key="1">
    <citation type="submission" date="2022-05" db="EMBL/GenBank/DDBJ databases">
        <title>Chromosome-level genome of Chaenocephalus aceratus.</title>
        <authorList>
            <person name="Park H."/>
        </authorList>
    </citation>
    <scope>NUCLEOTIDE SEQUENCE</scope>
    <source>
        <strain evidence="1">KU_202001</strain>
    </source>
</reference>
<keyword evidence="2" id="KW-1185">Reference proteome</keyword>
<organism evidence="1 2">
    <name type="scientific">Chaenocephalus aceratus</name>
    <name type="common">Blackfin icefish</name>
    <name type="synonym">Chaenichthys aceratus</name>
    <dbReference type="NCBI Taxonomy" id="36190"/>
    <lineage>
        <taxon>Eukaryota</taxon>
        <taxon>Metazoa</taxon>
        <taxon>Chordata</taxon>
        <taxon>Craniata</taxon>
        <taxon>Vertebrata</taxon>
        <taxon>Euteleostomi</taxon>
        <taxon>Actinopterygii</taxon>
        <taxon>Neopterygii</taxon>
        <taxon>Teleostei</taxon>
        <taxon>Neoteleostei</taxon>
        <taxon>Acanthomorphata</taxon>
        <taxon>Eupercaria</taxon>
        <taxon>Perciformes</taxon>
        <taxon>Notothenioidei</taxon>
        <taxon>Channichthyidae</taxon>
        <taxon>Chaenocephalus</taxon>
    </lineage>
</organism>
<comment type="caution">
    <text evidence="1">The sequence shown here is derived from an EMBL/GenBank/DDBJ whole genome shotgun (WGS) entry which is preliminary data.</text>
</comment>
<gene>
    <name evidence="1" type="ORF">KUCAC02_010774</name>
</gene>
<sequence length="73" mass="7954">MAWSALTGPYVALVLLFFGLTSCTPPLDQRQPPVPPWNRVASSVCFSVYDHPALHTMLLDPAEPRSSPITTST</sequence>